<dbReference type="AlphaFoldDB" id="A0A182NXR2"/>
<dbReference type="VEuPathDB" id="VectorBase:ADIR014633"/>
<accession>A0A182NXR2</accession>
<organism evidence="1 2">
    <name type="scientific">Anopheles dirus</name>
    <dbReference type="NCBI Taxonomy" id="7168"/>
    <lineage>
        <taxon>Eukaryota</taxon>
        <taxon>Metazoa</taxon>
        <taxon>Ecdysozoa</taxon>
        <taxon>Arthropoda</taxon>
        <taxon>Hexapoda</taxon>
        <taxon>Insecta</taxon>
        <taxon>Pterygota</taxon>
        <taxon>Neoptera</taxon>
        <taxon>Endopterygota</taxon>
        <taxon>Diptera</taxon>
        <taxon>Nematocera</taxon>
        <taxon>Culicoidea</taxon>
        <taxon>Culicidae</taxon>
        <taxon>Anophelinae</taxon>
        <taxon>Anopheles</taxon>
    </lineage>
</organism>
<evidence type="ECO:0000313" key="1">
    <source>
        <dbReference type="EnsemblMetazoa" id="ADIR014633-PA"/>
    </source>
</evidence>
<keyword evidence="2" id="KW-1185">Reference proteome</keyword>
<sequence>RAHTHTHTRLGLIYSSRQSRTLPALFLPFNSNTPAGQVSPPSGGLPFASLHFQHYTARSRARTAMVAR</sequence>
<proteinExistence type="predicted"/>
<evidence type="ECO:0000313" key="2">
    <source>
        <dbReference type="Proteomes" id="UP000075884"/>
    </source>
</evidence>
<dbReference type="Proteomes" id="UP000075884">
    <property type="component" value="Unassembled WGS sequence"/>
</dbReference>
<dbReference type="EnsemblMetazoa" id="ADIR014633-RA">
    <property type="protein sequence ID" value="ADIR014633-PA"/>
    <property type="gene ID" value="ADIR014633"/>
</dbReference>
<name>A0A182NXR2_9DIPT</name>
<protein>
    <submittedName>
        <fullName evidence="1">Uncharacterized protein</fullName>
    </submittedName>
</protein>
<reference evidence="2" key="1">
    <citation type="submission" date="2013-03" db="EMBL/GenBank/DDBJ databases">
        <title>The Genome Sequence of Anopheles dirus WRAIR2.</title>
        <authorList>
            <consortium name="The Broad Institute Genomics Platform"/>
            <person name="Neafsey D.E."/>
            <person name="Walton C."/>
            <person name="Walker B."/>
            <person name="Young S.K."/>
            <person name="Zeng Q."/>
            <person name="Gargeya S."/>
            <person name="Fitzgerald M."/>
            <person name="Haas B."/>
            <person name="Abouelleil A."/>
            <person name="Allen A.W."/>
            <person name="Alvarado L."/>
            <person name="Arachchi H.M."/>
            <person name="Berlin A.M."/>
            <person name="Chapman S.B."/>
            <person name="Gainer-Dewar J."/>
            <person name="Goldberg J."/>
            <person name="Griggs A."/>
            <person name="Gujja S."/>
            <person name="Hansen M."/>
            <person name="Howarth C."/>
            <person name="Imamovic A."/>
            <person name="Ireland A."/>
            <person name="Larimer J."/>
            <person name="McCowan C."/>
            <person name="Murphy C."/>
            <person name="Pearson M."/>
            <person name="Poon T.W."/>
            <person name="Priest M."/>
            <person name="Roberts A."/>
            <person name="Saif S."/>
            <person name="Shea T."/>
            <person name="Sisk P."/>
            <person name="Sykes S."/>
            <person name="Wortman J."/>
            <person name="Nusbaum C."/>
            <person name="Birren B."/>
        </authorList>
    </citation>
    <scope>NUCLEOTIDE SEQUENCE [LARGE SCALE GENOMIC DNA]</scope>
    <source>
        <strain evidence="2">WRAIR2</strain>
    </source>
</reference>
<reference evidence="1" key="2">
    <citation type="submission" date="2020-05" db="UniProtKB">
        <authorList>
            <consortium name="EnsemblMetazoa"/>
        </authorList>
    </citation>
    <scope>IDENTIFICATION</scope>
    <source>
        <strain evidence="1">WRAIR2</strain>
    </source>
</reference>